<evidence type="ECO:0000313" key="1">
    <source>
        <dbReference type="Proteomes" id="UP000504610"/>
    </source>
</evidence>
<dbReference type="RefSeq" id="XP_018443140.1">
    <property type="nucleotide sequence ID" value="XM_018587638.2"/>
</dbReference>
<dbReference type="GeneID" id="108814984"/>
<proteinExistence type="predicted"/>
<dbReference type="PANTHER" id="PTHR34569">
    <property type="entry name" value="EXPRESSED PROTEIN"/>
    <property type="match status" value="1"/>
</dbReference>
<keyword evidence="1" id="KW-1185">Reference proteome</keyword>
<dbReference type="KEGG" id="rsz:108814984"/>
<reference evidence="1" key="1">
    <citation type="journal article" date="2019" name="Database">
        <title>The radish genome database (RadishGD): an integrated information resource for radish genomics.</title>
        <authorList>
            <person name="Yu H.J."/>
            <person name="Baek S."/>
            <person name="Lee Y.J."/>
            <person name="Cho A."/>
            <person name="Mun J.H."/>
        </authorList>
    </citation>
    <scope>NUCLEOTIDE SEQUENCE [LARGE SCALE GENOMIC DNA]</scope>
    <source>
        <strain evidence="1">cv. WK10039</strain>
    </source>
</reference>
<organism evidence="1 2">
    <name type="scientific">Raphanus sativus</name>
    <name type="common">Radish</name>
    <name type="synonym">Raphanus raphanistrum var. sativus</name>
    <dbReference type="NCBI Taxonomy" id="3726"/>
    <lineage>
        <taxon>Eukaryota</taxon>
        <taxon>Viridiplantae</taxon>
        <taxon>Streptophyta</taxon>
        <taxon>Embryophyta</taxon>
        <taxon>Tracheophyta</taxon>
        <taxon>Spermatophyta</taxon>
        <taxon>Magnoliopsida</taxon>
        <taxon>eudicotyledons</taxon>
        <taxon>Gunneridae</taxon>
        <taxon>Pentapetalae</taxon>
        <taxon>rosids</taxon>
        <taxon>malvids</taxon>
        <taxon>Brassicales</taxon>
        <taxon>Brassicaceae</taxon>
        <taxon>Brassiceae</taxon>
        <taxon>Raphanus</taxon>
    </lineage>
</organism>
<dbReference type="PANTHER" id="PTHR34569:SF8">
    <property type="match status" value="1"/>
</dbReference>
<sequence>METPPSTSPAPPLRRRISVATPTSVITSDIPFAIESSTTTPSSFDFDLISIKPRSFVAYTSLRDIISSPSSSSVNLPSINGSSSPVISTVGDISIRDPLVKQAARSYLQATAQTSSGDSAGCQFLRRVWLHFSAGVQFLGRVFDWILRTVCAPPQMVK</sequence>
<protein>
    <submittedName>
        <fullName evidence="2">Uncharacterized protein LOC108814984</fullName>
    </submittedName>
</protein>
<evidence type="ECO:0000313" key="2">
    <source>
        <dbReference type="RefSeq" id="XP_018443140.1"/>
    </source>
</evidence>
<dbReference type="OrthoDB" id="1700296at2759"/>
<dbReference type="AlphaFoldDB" id="A0A6J0K5B7"/>
<gene>
    <name evidence="2" type="primary">LOC108814984</name>
</gene>
<accession>A0A6J0K5B7</accession>
<reference evidence="2" key="2">
    <citation type="submission" date="2025-08" db="UniProtKB">
        <authorList>
            <consortium name="RefSeq"/>
        </authorList>
    </citation>
    <scope>IDENTIFICATION</scope>
    <source>
        <tissue evidence="2">Leaf</tissue>
    </source>
</reference>
<name>A0A6J0K5B7_RAPSA</name>
<dbReference type="Proteomes" id="UP000504610">
    <property type="component" value="Chromosome 7"/>
</dbReference>